<feature type="domain" description="RRM" evidence="7">
    <location>
        <begin position="158"/>
        <end position="253"/>
    </location>
</feature>
<dbReference type="CDD" id="cd12395">
    <property type="entry name" value="RRM2_RBM34"/>
    <property type="match status" value="1"/>
</dbReference>
<evidence type="ECO:0000256" key="5">
    <source>
        <dbReference type="PROSITE-ProRule" id="PRU00176"/>
    </source>
</evidence>
<protein>
    <recommendedName>
        <fullName evidence="7">RRM domain-containing protein</fullName>
    </recommendedName>
</protein>
<evidence type="ECO:0000256" key="4">
    <source>
        <dbReference type="ARBA" id="ARBA00023242"/>
    </source>
</evidence>
<dbReference type="STRING" id="94237.ENSMMOP00000024567"/>
<feature type="compositionally biased region" description="Basic residues" evidence="6">
    <location>
        <begin position="400"/>
        <end position="419"/>
    </location>
</feature>
<dbReference type="PANTHER" id="PTHR23236">
    <property type="entry name" value="EUKARYOTIC TRANSLATION INITIATION FACTOR 4B/4H"/>
    <property type="match status" value="1"/>
</dbReference>
<evidence type="ECO:0000313" key="9">
    <source>
        <dbReference type="Proteomes" id="UP000261620"/>
    </source>
</evidence>
<comment type="similarity">
    <text evidence="2">Belongs to the RRM RBM34 family.</text>
</comment>
<dbReference type="InterPro" id="IPR000504">
    <property type="entry name" value="RRM_dom"/>
</dbReference>
<evidence type="ECO:0000259" key="7">
    <source>
        <dbReference type="PROSITE" id="PS50102"/>
    </source>
</evidence>
<feature type="domain" description="RRM" evidence="7">
    <location>
        <begin position="261"/>
        <end position="338"/>
    </location>
</feature>
<organism evidence="8 9">
    <name type="scientific">Mola mola</name>
    <name type="common">Ocean sunfish</name>
    <name type="synonym">Tetraodon mola</name>
    <dbReference type="NCBI Taxonomy" id="94237"/>
    <lineage>
        <taxon>Eukaryota</taxon>
        <taxon>Metazoa</taxon>
        <taxon>Chordata</taxon>
        <taxon>Craniata</taxon>
        <taxon>Vertebrata</taxon>
        <taxon>Euteleostomi</taxon>
        <taxon>Actinopterygii</taxon>
        <taxon>Neopterygii</taxon>
        <taxon>Teleostei</taxon>
        <taxon>Neoteleostei</taxon>
        <taxon>Acanthomorphata</taxon>
        <taxon>Eupercaria</taxon>
        <taxon>Tetraodontiformes</taxon>
        <taxon>Molidae</taxon>
        <taxon>Mola</taxon>
    </lineage>
</organism>
<reference evidence="8" key="2">
    <citation type="submission" date="2025-09" db="UniProtKB">
        <authorList>
            <consortium name="Ensembl"/>
        </authorList>
    </citation>
    <scope>IDENTIFICATION</scope>
</reference>
<evidence type="ECO:0000313" key="8">
    <source>
        <dbReference type="Ensembl" id="ENSMMOP00000024567.1"/>
    </source>
</evidence>
<dbReference type="Proteomes" id="UP000261620">
    <property type="component" value="Unplaced"/>
</dbReference>
<keyword evidence="4" id="KW-0539">Nucleus</keyword>
<keyword evidence="3 5" id="KW-0694">RNA-binding</keyword>
<dbReference type="OMA" id="CAVPKKG"/>
<dbReference type="SMART" id="SM00360">
    <property type="entry name" value="RRM"/>
    <property type="match status" value="2"/>
</dbReference>
<feature type="region of interest" description="Disordered" evidence="6">
    <location>
        <begin position="63"/>
        <end position="154"/>
    </location>
</feature>
<evidence type="ECO:0000256" key="6">
    <source>
        <dbReference type="SAM" id="MobiDB-lite"/>
    </source>
</evidence>
<sequence length="419" mass="46321">RRHRSLCVCVLSGAAGQQSADYMVGQVSGSLFPESCVAPGSSLSALFSAAGPAAPVLFQPAPEVKGKQPQSAEVKGQASLKKKKPLREKSDADRRLESRELSLQTADEDEQESDPKKTTKKIKSEGAEAGGENSTEHWAMKRQKLRARKEDEAQKRKRTVFVGNLPVSCTKKMLQSLFRDKGPIESIRFRSVVREDPSMSRKVAVIQRKVHPKKQSMNAYVVFKDEGGVEKALERNGMEIQKDFHIRVDRVGDSSSHDHRRSIFVGNLSFEINELTLRQHFEECGCVEAVRVVRDQNSGLGKGFGYVLFEGADAVQLALKLDGTKLEGRSIRVKRSVKKEKQKKKTVAGGPARGPKRGAGPDRGGRPRGFKSPKTFPGRRLQMATTSSASYSGEKVDRKKNTKKKGRKKTVKANKTVHI</sequence>
<dbReference type="InterPro" id="IPR035979">
    <property type="entry name" value="RBD_domain_sf"/>
</dbReference>
<evidence type="ECO:0000256" key="2">
    <source>
        <dbReference type="ARBA" id="ARBA00007077"/>
    </source>
</evidence>
<comment type="subcellular location">
    <subcellularLocation>
        <location evidence="1">Nucleus</location>
        <location evidence="1">Nucleolus</location>
    </subcellularLocation>
</comment>
<name>A0A3Q4BSZ5_MOLML</name>
<evidence type="ECO:0000256" key="3">
    <source>
        <dbReference type="ARBA" id="ARBA00022884"/>
    </source>
</evidence>
<dbReference type="AlphaFoldDB" id="A0A3Q4BSZ5"/>
<dbReference type="InterPro" id="IPR034221">
    <property type="entry name" value="RBM34_RRM2"/>
</dbReference>
<dbReference type="Gene3D" id="3.30.70.330">
    <property type="match status" value="2"/>
</dbReference>
<dbReference type="Ensembl" id="ENSMMOT00000024978.1">
    <property type="protein sequence ID" value="ENSMMOP00000024567.1"/>
    <property type="gene ID" value="ENSMMOG00000018675.1"/>
</dbReference>
<dbReference type="InterPro" id="IPR012677">
    <property type="entry name" value="Nucleotide-bd_a/b_plait_sf"/>
</dbReference>
<dbReference type="Pfam" id="PF00076">
    <property type="entry name" value="RRM_1"/>
    <property type="match status" value="2"/>
</dbReference>
<keyword evidence="9" id="KW-1185">Reference proteome</keyword>
<accession>A0A3Q4BSZ5</accession>
<feature type="compositionally biased region" description="Basic and acidic residues" evidence="6">
    <location>
        <begin position="113"/>
        <end position="126"/>
    </location>
</feature>
<evidence type="ECO:0000256" key="1">
    <source>
        <dbReference type="ARBA" id="ARBA00004604"/>
    </source>
</evidence>
<feature type="compositionally biased region" description="Basic residues" evidence="6">
    <location>
        <begin position="336"/>
        <end position="346"/>
    </location>
</feature>
<reference evidence="8" key="1">
    <citation type="submission" date="2025-08" db="UniProtKB">
        <authorList>
            <consortium name="Ensembl"/>
        </authorList>
    </citation>
    <scope>IDENTIFICATION</scope>
</reference>
<feature type="region of interest" description="Disordered" evidence="6">
    <location>
        <begin position="336"/>
        <end position="419"/>
    </location>
</feature>
<dbReference type="PROSITE" id="PS50102">
    <property type="entry name" value="RRM"/>
    <property type="match status" value="2"/>
</dbReference>
<dbReference type="CDD" id="cd12394">
    <property type="entry name" value="RRM1_RBM34"/>
    <property type="match status" value="1"/>
</dbReference>
<feature type="compositionally biased region" description="Basic and acidic residues" evidence="6">
    <location>
        <begin position="87"/>
        <end position="100"/>
    </location>
</feature>
<dbReference type="GO" id="GO:0003723">
    <property type="term" value="F:RNA binding"/>
    <property type="evidence" value="ECO:0007669"/>
    <property type="project" value="UniProtKB-UniRule"/>
</dbReference>
<dbReference type="SUPFAM" id="SSF54928">
    <property type="entry name" value="RNA-binding domain, RBD"/>
    <property type="match status" value="2"/>
</dbReference>
<dbReference type="PANTHER" id="PTHR23236:SF25">
    <property type="entry name" value="RNA-BINDING PROTEIN 34"/>
    <property type="match status" value="1"/>
</dbReference>
<proteinExistence type="inferred from homology"/>